<dbReference type="InterPro" id="IPR050229">
    <property type="entry name" value="GlpE_sulfurtransferase"/>
</dbReference>
<dbReference type="Gene3D" id="3.40.250.10">
    <property type="entry name" value="Rhodanese-like domain"/>
    <property type="match status" value="1"/>
</dbReference>
<dbReference type="SUPFAM" id="SSF52821">
    <property type="entry name" value="Rhodanese/Cell cycle control phosphatase"/>
    <property type="match status" value="1"/>
</dbReference>
<dbReference type="EMBL" id="CP021235">
    <property type="protein sequence ID" value="ARS34435.1"/>
    <property type="molecule type" value="Genomic_DNA"/>
</dbReference>
<dbReference type="PROSITE" id="PS50206">
    <property type="entry name" value="RHODANESE_3"/>
    <property type="match status" value="1"/>
</dbReference>
<dbReference type="GO" id="GO:0004792">
    <property type="term" value="F:thiosulfate-cyanide sulfurtransferase activity"/>
    <property type="evidence" value="ECO:0007669"/>
    <property type="project" value="InterPro"/>
</dbReference>
<sequence>MLLLQACGQTTDKAYALMLKGLYKNSLPFVKPAVLQKMLQAAEKPLLLDTRQAEEYKVSHLPGARFVDYETFKVAQLADVPHDTPIVLYCAVGYRSERVGEQLKAAGYTSVQNLYGGIFEWVNQGYPVYSQKGKTVKVHAYSRAWGVWLRKGEKVYGQE</sequence>
<dbReference type="SMART" id="SM00450">
    <property type="entry name" value="RHOD"/>
    <property type="match status" value="1"/>
</dbReference>
<dbReference type="NCBIfam" id="NF045521">
    <property type="entry name" value="rhoda_near_glyco"/>
    <property type="match status" value="1"/>
</dbReference>
<feature type="domain" description="Rhodanese" evidence="1">
    <location>
        <begin position="41"/>
        <end position="130"/>
    </location>
</feature>
<protein>
    <submittedName>
        <fullName evidence="2">Rhodanese</fullName>
    </submittedName>
</protein>
<dbReference type="STRING" id="709015.GCA_000472485_00532"/>
<dbReference type="PANTHER" id="PTHR43031">
    <property type="entry name" value="FAD-DEPENDENT OXIDOREDUCTASE"/>
    <property type="match status" value="1"/>
</dbReference>
<dbReference type="PROSITE" id="PS00380">
    <property type="entry name" value="RHODANESE_1"/>
    <property type="match status" value="1"/>
</dbReference>
<organism evidence="2 3">
    <name type="scientific">Pontibacter actiniarum</name>
    <dbReference type="NCBI Taxonomy" id="323450"/>
    <lineage>
        <taxon>Bacteria</taxon>
        <taxon>Pseudomonadati</taxon>
        <taxon>Bacteroidota</taxon>
        <taxon>Cytophagia</taxon>
        <taxon>Cytophagales</taxon>
        <taxon>Hymenobacteraceae</taxon>
        <taxon>Pontibacter</taxon>
    </lineage>
</organism>
<dbReference type="InterPro" id="IPR001307">
    <property type="entry name" value="Thiosulphate_STrfase_CS"/>
</dbReference>
<keyword evidence="3" id="KW-1185">Reference proteome</keyword>
<dbReference type="InterPro" id="IPR001763">
    <property type="entry name" value="Rhodanese-like_dom"/>
</dbReference>
<name>A0A1X9YNH7_9BACT</name>
<evidence type="ECO:0000313" key="2">
    <source>
        <dbReference type="EMBL" id="ARS34435.1"/>
    </source>
</evidence>
<dbReference type="Pfam" id="PF00581">
    <property type="entry name" value="Rhodanese"/>
    <property type="match status" value="1"/>
</dbReference>
<reference evidence="3" key="1">
    <citation type="submission" date="2017-05" db="EMBL/GenBank/DDBJ databases">
        <authorList>
            <person name="Ray J."/>
            <person name="Price M."/>
            <person name="Deutschbauer A."/>
        </authorList>
    </citation>
    <scope>NUCLEOTIDE SEQUENCE [LARGE SCALE GENOMIC DNA]</scope>
    <source>
        <strain evidence="3">DSM 19842</strain>
    </source>
</reference>
<proteinExistence type="predicted"/>
<dbReference type="CDD" id="cd00158">
    <property type="entry name" value="RHOD"/>
    <property type="match status" value="1"/>
</dbReference>
<dbReference type="PANTHER" id="PTHR43031:SF16">
    <property type="entry name" value="OXIDOREDUCTASE"/>
    <property type="match status" value="1"/>
</dbReference>
<evidence type="ECO:0000313" key="3">
    <source>
        <dbReference type="Proteomes" id="UP000266292"/>
    </source>
</evidence>
<dbReference type="Proteomes" id="UP000266292">
    <property type="component" value="Chromosome"/>
</dbReference>
<dbReference type="AlphaFoldDB" id="A0A1X9YNH7"/>
<dbReference type="KEGG" id="pact:CA264_02690"/>
<dbReference type="InterPro" id="IPR036873">
    <property type="entry name" value="Rhodanese-like_dom_sf"/>
</dbReference>
<accession>A0A1X9YNH7</accession>
<evidence type="ECO:0000259" key="1">
    <source>
        <dbReference type="PROSITE" id="PS50206"/>
    </source>
</evidence>
<gene>
    <name evidence="2" type="ORF">CA264_02690</name>
</gene>
<dbReference type="OrthoDB" id="598065at2"/>